<dbReference type="Pfam" id="PF06441">
    <property type="entry name" value="EHN"/>
    <property type="match status" value="1"/>
</dbReference>
<dbReference type="PANTHER" id="PTHR21661">
    <property type="entry name" value="EPOXIDE HYDROLASE 1-RELATED"/>
    <property type="match status" value="1"/>
</dbReference>
<dbReference type="PANTHER" id="PTHR21661:SF35">
    <property type="entry name" value="EPOXIDE HYDROLASE"/>
    <property type="match status" value="1"/>
</dbReference>
<keyword evidence="6" id="KW-0256">Endoplasmic reticulum</keyword>
<feature type="domain" description="Epoxide hydrolase N-terminal" evidence="9">
    <location>
        <begin position="55"/>
        <end position="165"/>
    </location>
</feature>
<evidence type="ECO:0000256" key="5">
    <source>
        <dbReference type="ARBA" id="ARBA00022801"/>
    </source>
</evidence>
<dbReference type="Proteomes" id="UP001152799">
    <property type="component" value="Chromosome 4"/>
</dbReference>
<evidence type="ECO:0000259" key="9">
    <source>
        <dbReference type="Pfam" id="PF06441"/>
    </source>
</evidence>
<organism evidence="10 11">
    <name type="scientific">Ceutorhynchus assimilis</name>
    <name type="common">cabbage seed weevil</name>
    <dbReference type="NCBI Taxonomy" id="467358"/>
    <lineage>
        <taxon>Eukaryota</taxon>
        <taxon>Metazoa</taxon>
        <taxon>Ecdysozoa</taxon>
        <taxon>Arthropoda</taxon>
        <taxon>Hexapoda</taxon>
        <taxon>Insecta</taxon>
        <taxon>Pterygota</taxon>
        <taxon>Neoptera</taxon>
        <taxon>Endopterygota</taxon>
        <taxon>Coleoptera</taxon>
        <taxon>Polyphaga</taxon>
        <taxon>Cucujiformia</taxon>
        <taxon>Curculionidae</taxon>
        <taxon>Ceutorhynchinae</taxon>
        <taxon>Ceutorhynchus</taxon>
    </lineage>
</organism>
<dbReference type="AlphaFoldDB" id="A0A9N9QFP6"/>
<evidence type="ECO:0000256" key="3">
    <source>
        <dbReference type="ARBA" id="ARBA00010088"/>
    </source>
</evidence>
<dbReference type="GO" id="GO:0033961">
    <property type="term" value="F:cis-stilbene-oxide hydrolase activity"/>
    <property type="evidence" value="ECO:0007669"/>
    <property type="project" value="UniProtKB-UniRule"/>
</dbReference>
<evidence type="ECO:0000256" key="4">
    <source>
        <dbReference type="ARBA" id="ARBA00022797"/>
    </source>
</evidence>
<feature type="active site" description="Nucleophile" evidence="7">
    <location>
        <position position="231"/>
    </location>
</feature>
<proteinExistence type="inferred from homology"/>
<keyword evidence="8" id="KW-0732">Signal</keyword>
<dbReference type="InterPro" id="IPR000639">
    <property type="entry name" value="Epox_hydrolase-like"/>
</dbReference>
<dbReference type="InterPro" id="IPR016292">
    <property type="entry name" value="Epoxide_hydrolase"/>
</dbReference>
<feature type="chain" id="PRO_5040465584" description="Epoxide hydrolase" evidence="8">
    <location>
        <begin position="23"/>
        <end position="462"/>
    </location>
</feature>
<evidence type="ECO:0000256" key="2">
    <source>
        <dbReference type="ARBA" id="ARBA00004111"/>
    </source>
</evidence>
<sequence length="462" mass="52570">MGVIIKISVVLLSVFLALLGLGFHNITSPPAITASFNRNQYWGPGKEPQKQDDSVRKFKLDVPDNVIQDLKQRLSNMRPLTPPLEGIQQQYGINSNLLKEILEFWRTKYNWTERQEYLNKYPQYKTNIQGLDIHFLHVKPQNVPKTKKILPLMILHGWPGSVREFYEIIPHLTTQSDDRDFVFEVIAPHIPGYGFSQAAAKPGLGANQIAVIMNNLMQRLGFKQYYCQGGDFGAIILQSLTILYPNNVLGYHTNMAYVSTPLANIKTALGMLYPGWIVRKDHQDRVYPLWDKFMHRIRETGYLHLQATKPDTLGVGVGDSPAGLAAYILEKFTTGTNIQWQTREDGGLLEKFTYTNLLDNVMIYWISNSATTSFRLYAESFSTAHTGQNVLRQPIKVPTAVARFRWDFYVADGLLGEIYPNNLQLSDFDGGHFAAFEVPEVLAQDIFNAVEKFLVYQSNVQQ</sequence>
<accession>A0A9N9QFP6</accession>
<dbReference type="EMBL" id="OU892280">
    <property type="protein sequence ID" value="CAG9768449.1"/>
    <property type="molecule type" value="Genomic_DNA"/>
</dbReference>
<comment type="function">
    <text evidence="6">Catalyzes juvenile hormone hydrolysis.</text>
</comment>
<name>A0A9N9QFP6_9CUCU</name>
<comment type="catalytic activity">
    <reaction evidence="1 6">
        <text>1-(4-methoxyphenyl)-N-methyl-N-[(3-methyloxetan-3-yl)methyl]methanamine + H2O = 2-{[(4-methoxybenzyl)(methyl)amino]methyl}-2-methylpropane-1,3-diol</text>
        <dbReference type="Rhea" id="RHEA:55764"/>
        <dbReference type="ChEBI" id="CHEBI:15377"/>
        <dbReference type="ChEBI" id="CHEBI:139161"/>
        <dbReference type="ChEBI" id="CHEBI:139164"/>
        <dbReference type="EC" id="3.3.2.9"/>
    </reaction>
</comment>
<dbReference type="GO" id="GO:0005789">
    <property type="term" value="C:endoplasmic reticulum membrane"/>
    <property type="evidence" value="ECO:0007669"/>
    <property type="project" value="UniProtKB-SubCell"/>
</dbReference>
<feature type="signal peptide" evidence="8">
    <location>
        <begin position="1"/>
        <end position="22"/>
    </location>
</feature>
<dbReference type="PRINTS" id="PR00412">
    <property type="entry name" value="EPOXHYDRLASE"/>
</dbReference>
<comment type="subcellular location">
    <subcellularLocation>
        <location evidence="6">Endoplasmic reticulum membrane</location>
    </subcellularLocation>
    <subcellularLocation>
        <location evidence="2">Microsome membrane</location>
        <topology evidence="2">Single-pass membrane protein</topology>
    </subcellularLocation>
</comment>
<evidence type="ECO:0000313" key="10">
    <source>
        <dbReference type="EMBL" id="CAG9768449.1"/>
    </source>
</evidence>
<feature type="active site" description="Proton donor" evidence="7">
    <location>
        <position position="377"/>
    </location>
</feature>
<dbReference type="InterPro" id="IPR029058">
    <property type="entry name" value="AB_hydrolase_fold"/>
</dbReference>
<dbReference type="OrthoDB" id="7130006at2759"/>
<dbReference type="PIRSF" id="PIRSF001112">
    <property type="entry name" value="Epoxide_hydrolase"/>
    <property type="match status" value="1"/>
</dbReference>
<dbReference type="InterPro" id="IPR010497">
    <property type="entry name" value="Epoxide_hydro_N"/>
</dbReference>
<gene>
    <name evidence="10" type="ORF">CEUTPL_LOCUS8987</name>
</gene>
<reference evidence="10" key="1">
    <citation type="submission" date="2022-01" db="EMBL/GenBank/DDBJ databases">
        <authorList>
            <person name="King R."/>
        </authorList>
    </citation>
    <scope>NUCLEOTIDE SEQUENCE</scope>
</reference>
<comment type="catalytic activity">
    <reaction evidence="6">
        <text>cis-stilbene oxide + H2O = (1R,2R)-hydrobenzoin</text>
        <dbReference type="Rhea" id="RHEA:23900"/>
        <dbReference type="ChEBI" id="CHEBI:15377"/>
        <dbReference type="ChEBI" id="CHEBI:50004"/>
        <dbReference type="ChEBI" id="CHEBI:50014"/>
        <dbReference type="EC" id="3.3.2.9"/>
    </reaction>
</comment>
<dbReference type="SUPFAM" id="SSF53474">
    <property type="entry name" value="alpha/beta-Hydrolases"/>
    <property type="match status" value="1"/>
</dbReference>
<keyword evidence="11" id="KW-1185">Reference proteome</keyword>
<evidence type="ECO:0000256" key="7">
    <source>
        <dbReference type="PIRSR" id="PIRSR001112-1"/>
    </source>
</evidence>
<comment type="similarity">
    <text evidence="3 6">Belongs to the peptidase S33 family.</text>
</comment>
<protein>
    <recommendedName>
        <fullName evidence="6">Epoxide hydrolase</fullName>
        <ecNumber evidence="6">3.3.2.9</ecNumber>
    </recommendedName>
</protein>
<keyword evidence="5 6" id="KW-0378">Hydrolase</keyword>
<keyword evidence="4 6" id="KW-0058">Aromatic hydrocarbons catabolism</keyword>
<dbReference type="Gene3D" id="3.40.50.1820">
    <property type="entry name" value="alpha/beta hydrolase"/>
    <property type="match status" value="1"/>
</dbReference>
<evidence type="ECO:0000313" key="11">
    <source>
        <dbReference type="Proteomes" id="UP001152799"/>
    </source>
</evidence>
<dbReference type="EC" id="3.3.2.9" evidence="6"/>
<dbReference type="GO" id="GO:0097176">
    <property type="term" value="P:epoxide metabolic process"/>
    <property type="evidence" value="ECO:0007669"/>
    <property type="project" value="TreeGrafter"/>
</dbReference>
<feature type="active site" description="Proton acceptor" evidence="7">
    <location>
        <position position="432"/>
    </location>
</feature>
<evidence type="ECO:0000256" key="1">
    <source>
        <dbReference type="ARBA" id="ARBA00000221"/>
    </source>
</evidence>
<keyword evidence="6" id="KW-0472">Membrane</keyword>
<evidence type="ECO:0000256" key="8">
    <source>
        <dbReference type="SAM" id="SignalP"/>
    </source>
</evidence>
<evidence type="ECO:0000256" key="6">
    <source>
        <dbReference type="PIRNR" id="PIRNR001112"/>
    </source>
</evidence>